<evidence type="ECO:0000313" key="10">
    <source>
        <dbReference type="EMBL" id="JAG22628.1"/>
    </source>
</evidence>
<organism evidence="9">
    <name type="scientific">Lygus hesperus</name>
    <name type="common">Western plant bug</name>
    <dbReference type="NCBI Taxonomy" id="30085"/>
    <lineage>
        <taxon>Eukaryota</taxon>
        <taxon>Metazoa</taxon>
        <taxon>Ecdysozoa</taxon>
        <taxon>Arthropoda</taxon>
        <taxon>Hexapoda</taxon>
        <taxon>Insecta</taxon>
        <taxon>Pterygota</taxon>
        <taxon>Neoptera</taxon>
        <taxon>Paraneoptera</taxon>
        <taxon>Hemiptera</taxon>
        <taxon>Heteroptera</taxon>
        <taxon>Panheteroptera</taxon>
        <taxon>Cimicomorpha</taxon>
        <taxon>Miridae</taxon>
        <taxon>Mirini</taxon>
        <taxon>Lygus</taxon>
    </lineage>
</organism>
<evidence type="ECO:0000256" key="1">
    <source>
        <dbReference type="ARBA" id="ARBA00004123"/>
    </source>
</evidence>
<evidence type="ECO:0000313" key="11">
    <source>
        <dbReference type="EMBL" id="JAQ11057.1"/>
    </source>
</evidence>
<evidence type="ECO:0000256" key="6">
    <source>
        <dbReference type="PIRNR" id="PIRNR000799"/>
    </source>
</evidence>
<comment type="similarity">
    <text evidence="2 6">Belongs to the DNA polymerase epsilon subunit B family.</text>
</comment>
<dbReference type="SUPFAM" id="SSF56300">
    <property type="entry name" value="Metallo-dependent phosphatases"/>
    <property type="match status" value="1"/>
</dbReference>
<dbReference type="EMBL" id="GDHC01007572">
    <property type="protein sequence ID" value="JAQ11057.1"/>
    <property type="molecule type" value="Transcribed_RNA"/>
</dbReference>
<dbReference type="Pfam" id="PF04042">
    <property type="entry name" value="DNA_pol_E_B"/>
    <property type="match status" value="1"/>
</dbReference>
<evidence type="ECO:0000313" key="9">
    <source>
        <dbReference type="EMBL" id="JAG14408.1"/>
    </source>
</evidence>
<dbReference type="GO" id="GO:0006261">
    <property type="term" value="P:DNA-templated DNA replication"/>
    <property type="evidence" value="ECO:0007669"/>
    <property type="project" value="InterPro"/>
</dbReference>
<keyword evidence="4 6" id="KW-0238">DNA-binding</keyword>
<feature type="domain" description="DNA polymerase alpha/delta/epsilon subunit B" evidence="7">
    <location>
        <begin position="279"/>
        <end position="479"/>
    </location>
</feature>
<dbReference type="GO" id="GO:0003677">
    <property type="term" value="F:DNA binding"/>
    <property type="evidence" value="ECO:0007669"/>
    <property type="project" value="UniProtKB-UniRule"/>
</dbReference>
<keyword evidence="3 6" id="KW-0235">DNA replication</keyword>
<dbReference type="Gene3D" id="1.10.8.60">
    <property type="match status" value="1"/>
</dbReference>
<sequence length="519" mass="58501">MASLIQLRKRIVSIFQLNGFTIRGDACDFLLDNLKSLEEDEREVWLERITDYCQKQLLTAPVVEKTLVEAAILDSCRSEVDEEEQLLTVISAFEVPRFKYNIDRKKFLPATTHQPELFCQPSVKGLFYKERYTILYQRTLRNKLFHGAANDVTQFKLRPVEYLLSTSSKVENVVLLGLLTQLKEGKFYLEDPSGVVELDLSETTYHDGLFADCCFVLAEGSYQDEVFTVQAIGLPPRENTQVSRVYYGNANTFGGPSKESLRNSERLKKIEQKLTESMIVFIADCWLDQPKVLEKLGILFRGYAHSPPTAFVLMGNFLSSHKGSQHLVALKEAFTALGELIGQSPELIKNSKFVIVPGPTDSPAANILPRPALPELLISGLKSHVKSVILATNPCRIQYCTQEIVVAREDLVTKLCRNSVHFPVMKDIGSHFAKTIISQAHLVPLPLNVCPVYWDFDAGLQLYPCPDVVVVADQHKSFSEYYNNCHVINPGPFSKGEFVFKVYYPASNEVEDCQIPDDS</sequence>
<dbReference type="Gene3D" id="3.60.21.60">
    <property type="match status" value="1"/>
</dbReference>
<evidence type="ECO:0000256" key="2">
    <source>
        <dbReference type="ARBA" id="ARBA00009560"/>
    </source>
</evidence>
<proteinExistence type="inferred from homology"/>
<reference evidence="9" key="1">
    <citation type="journal article" date="2014" name="PLoS ONE">
        <title>Transcriptome-Based Identification of ABC Transporters in the Western Tarnished Plant Bug Lygus hesperus.</title>
        <authorList>
            <person name="Hull J.J."/>
            <person name="Chaney K."/>
            <person name="Geib S.M."/>
            <person name="Fabrick J.A."/>
            <person name="Brent C.S."/>
            <person name="Walsh D."/>
            <person name="Lavine L.C."/>
        </authorList>
    </citation>
    <scope>NUCLEOTIDE SEQUENCE</scope>
</reference>
<comment type="subcellular location">
    <subcellularLocation>
        <location evidence="1 6">Nucleus</location>
    </subcellularLocation>
</comment>
<dbReference type="GO" id="GO:0008622">
    <property type="term" value="C:epsilon DNA polymerase complex"/>
    <property type="evidence" value="ECO:0007669"/>
    <property type="project" value="UniProtKB-UniRule"/>
</dbReference>
<name>A0A0A9X6F9_LYGHE</name>
<dbReference type="InterPro" id="IPR007185">
    <property type="entry name" value="DNA_pol_a/d/e_bsu"/>
</dbReference>
<dbReference type="PIRSF" id="PIRSF000799">
    <property type="entry name" value="DNA_pol_eps_2"/>
    <property type="match status" value="1"/>
</dbReference>
<reference evidence="11" key="3">
    <citation type="journal article" date="2016" name="Gigascience">
        <title>De novo construction of an expanded transcriptome assembly for the western tarnished plant bug, Lygus hesperus.</title>
        <authorList>
            <person name="Tassone E.E."/>
            <person name="Geib S.M."/>
            <person name="Hall B."/>
            <person name="Fabrick J.A."/>
            <person name="Brent C.S."/>
            <person name="Hull J.J."/>
        </authorList>
    </citation>
    <scope>NUCLEOTIDE SEQUENCE</scope>
</reference>
<dbReference type="EMBL" id="GBHO01029196">
    <property type="protein sequence ID" value="JAG14408.1"/>
    <property type="molecule type" value="Transcribed_RNA"/>
</dbReference>
<evidence type="ECO:0000259" key="7">
    <source>
        <dbReference type="Pfam" id="PF04042"/>
    </source>
</evidence>
<dbReference type="EMBL" id="GBHO01020976">
    <property type="protein sequence ID" value="JAG22628.1"/>
    <property type="molecule type" value="Transcribed_RNA"/>
</dbReference>
<dbReference type="AlphaFoldDB" id="A0A0A9X6F9"/>
<dbReference type="PANTHER" id="PTHR12708">
    <property type="entry name" value="DNA POLYMERASE EPSILON SUBUNIT B"/>
    <property type="match status" value="1"/>
</dbReference>
<keyword evidence="5 6" id="KW-0539">Nucleus</keyword>
<dbReference type="GO" id="GO:0042276">
    <property type="term" value="P:error-prone translesion synthesis"/>
    <property type="evidence" value="ECO:0007669"/>
    <property type="project" value="TreeGrafter"/>
</dbReference>
<evidence type="ECO:0000256" key="5">
    <source>
        <dbReference type="ARBA" id="ARBA00023242"/>
    </source>
</evidence>
<comment type="function">
    <text evidence="6">Participates in DNA repair and in chromosomal DNA replication.</text>
</comment>
<reference evidence="9" key="2">
    <citation type="submission" date="2014-07" db="EMBL/GenBank/DDBJ databases">
        <authorList>
            <person name="Hull J."/>
        </authorList>
    </citation>
    <scope>NUCLEOTIDE SEQUENCE</scope>
</reference>
<dbReference type="InterPro" id="IPR016266">
    <property type="entry name" value="POLE2"/>
</dbReference>
<dbReference type="PANTHER" id="PTHR12708:SF0">
    <property type="entry name" value="DNA POLYMERASE EPSILON SUBUNIT 2"/>
    <property type="match status" value="1"/>
</dbReference>
<feature type="domain" description="DNA polymerase epsilon subunit B N-terminal" evidence="8">
    <location>
        <begin position="5"/>
        <end position="72"/>
    </location>
</feature>
<evidence type="ECO:0000256" key="4">
    <source>
        <dbReference type="ARBA" id="ARBA00023125"/>
    </source>
</evidence>
<accession>A0A0A9X6F9</accession>
<evidence type="ECO:0000256" key="3">
    <source>
        <dbReference type="ARBA" id="ARBA00022705"/>
    </source>
</evidence>
<gene>
    <name evidence="9" type="primary">POLE2_1</name>
    <name evidence="11" type="synonym">POLE2</name>
    <name evidence="10" type="synonym">POLE2_0</name>
    <name evidence="10" type="ORF">CM83_51065</name>
    <name evidence="9" type="ORF">CM83_51071</name>
    <name evidence="11" type="ORF">g.42874</name>
</gene>
<evidence type="ECO:0000259" key="8">
    <source>
        <dbReference type="Pfam" id="PF12213"/>
    </source>
</evidence>
<dbReference type="InterPro" id="IPR024639">
    <property type="entry name" value="DNA_pol_e_bsu_N"/>
</dbReference>
<dbReference type="Pfam" id="PF12213">
    <property type="entry name" value="Dpoe2NT"/>
    <property type="match status" value="1"/>
</dbReference>
<protein>
    <recommendedName>
        <fullName evidence="6">DNA polymerase epsilon subunit</fullName>
    </recommendedName>
    <alternativeName>
        <fullName evidence="6">DNA polymerase II subunit 2</fullName>
    </alternativeName>
</protein>
<dbReference type="InterPro" id="IPR029052">
    <property type="entry name" value="Metallo-depent_PP-like"/>
</dbReference>